<dbReference type="EMBL" id="LJJC01000004">
    <property type="protein sequence ID" value="KQL54067.1"/>
    <property type="molecule type" value="Genomic_DNA"/>
</dbReference>
<comment type="caution">
    <text evidence="1">The sequence shown here is derived from an EMBL/GenBank/DDBJ whole genome shotgun (WGS) entry which is preliminary data.</text>
</comment>
<accession>A0A0Q3WX30</accession>
<protein>
    <submittedName>
        <fullName evidence="1">Uncharacterized protein</fullName>
    </submittedName>
</protein>
<reference evidence="1 2" key="1">
    <citation type="submission" date="2015-09" db="EMBL/GenBank/DDBJ databases">
        <title>Genome sequencing project for genomic taxonomy and phylogenomics of Bacillus-like bacteria.</title>
        <authorList>
            <person name="Liu B."/>
            <person name="Wang J."/>
            <person name="Zhu Y."/>
            <person name="Liu G."/>
            <person name="Chen Q."/>
            <person name="Chen Z."/>
            <person name="Lan J."/>
            <person name="Che J."/>
            <person name="Ge C."/>
            <person name="Shi H."/>
            <person name="Pan Z."/>
            <person name="Liu X."/>
        </authorList>
    </citation>
    <scope>NUCLEOTIDE SEQUENCE [LARGE SCALE GENOMIC DNA]</scope>
    <source>
        <strain evidence="1 2">LMG 18435</strain>
    </source>
</reference>
<evidence type="ECO:0000313" key="1">
    <source>
        <dbReference type="EMBL" id="KQL54067.1"/>
    </source>
</evidence>
<dbReference type="AlphaFoldDB" id="A0A0Q3WX30"/>
<dbReference type="PATRIC" id="fig|157838.3.peg.2541"/>
<dbReference type="OrthoDB" id="2898422at2"/>
<proteinExistence type="predicted"/>
<gene>
    <name evidence="1" type="ORF">AN964_11540</name>
</gene>
<sequence>MINKYENNVLEWIKNHFDMSAIVVEDFNVLPYGKRILDMEGNEMTVFYDFWTGNVKELFPHEIA</sequence>
<evidence type="ECO:0000313" key="2">
    <source>
        <dbReference type="Proteomes" id="UP000051888"/>
    </source>
</evidence>
<dbReference type="Proteomes" id="UP000051888">
    <property type="component" value="Unassembled WGS sequence"/>
</dbReference>
<organism evidence="1 2">
    <name type="scientific">Heyndrickxia shackletonii</name>
    <dbReference type="NCBI Taxonomy" id="157838"/>
    <lineage>
        <taxon>Bacteria</taxon>
        <taxon>Bacillati</taxon>
        <taxon>Bacillota</taxon>
        <taxon>Bacilli</taxon>
        <taxon>Bacillales</taxon>
        <taxon>Bacillaceae</taxon>
        <taxon>Heyndrickxia</taxon>
    </lineage>
</organism>
<dbReference type="RefSeq" id="WP_055739819.1">
    <property type="nucleotide sequence ID" value="NZ_JAAIWL010000009.1"/>
</dbReference>
<name>A0A0Q3WX30_9BACI</name>
<keyword evidence="2" id="KW-1185">Reference proteome</keyword>